<evidence type="ECO:0000313" key="2">
    <source>
        <dbReference type="Proteomes" id="UP001286456"/>
    </source>
</evidence>
<proteinExistence type="predicted"/>
<name>A0AAE0IDX6_9PEZI</name>
<protein>
    <submittedName>
        <fullName evidence="1">Uncharacterized protein</fullName>
    </submittedName>
</protein>
<reference evidence="1" key="2">
    <citation type="submission" date="2023-06" db="EMBL/GenBank/DDBJ databases">
        <authorList>
            <consortium name="Lawrence Berkeley National Laboratory"/>
            <person name="Haridas S."/>
            <person name="Hensen N."/>
            <person name="Bonometti L."/>
            <person name="Westerberg I."/>
            <person name="Brannstrom I.O."/>
            <person name="Guillou S."/>
            <person name="Cros-Aarteil S."/>
            <person name="Calhoun S."/>
            <person name="Kuo A."/>
            <person name="Mondo S."/>
            <person name="Pangilinan J."/>
            <person name="Riley R."/>
            <person name="Labutti K."/>
            <person name="Andreopoulos B."/>
            <person name="Lipzen A."/>
            <person name="Chen C."/>
            <person name="Yanf M."/>
            <person name="Daum C."/>
            <person name="Ng V."/>
            <person name="Clum A."/>
            <person name="Steindorff A."/>
            <person name="Ohm R."/>
            <person name="Martin F."/>
            <person name="Silar P."/>
            <person name="Natvig D."/>
            <person name="Lalanne C."/>
            <person name="Gautier V."/>
            <person name="Ament-Velasquez S.L."/>
            <person name="Kruys A."/>
            <person name="Hutchinson M.I."/>
            <person name="Powell A.J."/>
            <person name="Barry K."/>
            <person name="Miller A.N."/>
            <person name="Grigoriev I.V."/>
            <person name="Debuchy R."/>
            <person name="Gladieux P."/>
            <person name="Thoren M.H."/>
            <person name="Johannesson H."/>
        </authorList>
    </citation>
    <scope>NUCLEOTIDE SEQUENCE</scope>
    <source>
        <strain evidence="1">SMH4131-1</strain>
    </source>
</reference>
<reference evidence="1" key="1">
    <citation type="journal article" date="2023" name="Mol. Phylogenet. Evol.">
        <title>Genome-scale phylogeny and comparative genomics of the fungal order Sordariales.</title>
        <authorList>
            <person name="Hensen N."/>
            <person name="Bonometti L."/>
            <person name="Westerberg I."/>
            <person name="Brannstrom I.O."/>
            <person name="Guillou S."/>
            <person name="Cros-Aarteil S."/>
            <person name="Calhoun S."/>
            <person name="Haridas S."/>
            <person name="Kuo A."/>
            <person name="Mondo S."/>
            <person name="Pangilinan J."/>
            <person name="Riley R."/>
            <person name="LaButti K."/>
            <person name="Andreopoulos B."/>
            <person name="Lipzen A."/>
            <person name="Chen C."/>
            <person name="Yan M."/>
            <person name="Daum C."/>
            <person name="Ng V."/>
            <person name="Clum A."/>
            <person name="Steindorff A."/>
            <person name="Ohm R.A."/>
            <person name="Martin F."/>
            <person name="Silar P."/>
            <person name="Natvig D.O."/>
            <person name="Lalanne C."/>
            <person name="Gautier V."/>
            <person name="Ament-Velasquez S.L."/>
            <person name="Kruys A."/>
            <person name="Hutchinson M.I."/>
            <person name="Powell A.J."/>
            <person name="Barry K."/>
            <person name="Miller A.N."/>
            <person name="Grigoriev I.V."/>
            <person name="Debuchy R."/>
            <person name="Gladieux P."/>
            <person name="Hiltunen Thoren M."/>
            <person name="Johannesson H."/>
        </authorList>
    </citation>
    <scope>NUCLEOTIDE SEQUENCE</scope>
    <source>
        <strain evidence="1">SMH4131-1</strain>
    </source>
</reference>
<evidence type="ECO:0000313" key="1">
    <source>
        <dbReference type="EMBL" id="KAK3323305.1"/>
    </source>
</evidence>
<dbReference type="Proteomes" id="UP001286456">
    <property type="component" value="Unassembled WGS sequence"/>
</dbReference>
<sequence length="114" mass="11694">MVTSHAPASSARQGPGHGEDALTMGVVLSVLVAIPHIVAASRMPLDASHHNGLEAHANVMGSNAALIMDDGLAAYHISAAHDIDSSHILVMDVGQDNPFDPAGPSNSTVPVIYL</sequence>
<gene>
    <name evidence="1" type="ORF">B0T19DRAFT_442804</name>
</gene>
<dbReference type="EMBL" id="JAUEPO010000004">
    <property type="protein sequence ID" value="KAK3323305.1"/>
    <property type="molecule type" value="Genomic_DNA"/>
</dbReference>
<comment type="caution">
    <text evidence="1">The sequence shown here is derived from an EMBL/GenBank/DDBJ whole genome shotgun (WGS) entry which is preliminary data.</text>
</comment>
<accession>A0AAE0IDX6</accession>
<dbReference type="AlphaFoldDB" id="A0AAE0IDX6"/>
<keyword evidence="2" id="KW-1185">Reference proteome</keyword>
<organism evidence="1 2">
    <name type="scientific">Cercophora scortea</name>
    <dbReference type="NCBI Taxonomy" id="314031"/>
    <lineage>
        <taxon>Eukaryota</taxon>
        <taxon>Fungi</taxon>
        <taxon>Dikarya</taxon>
        <taxon>Ascomycota</taxon>
        <taxon>Pezizomycotina</taxon>
        <taxon>Sordariomycetes</taxon>
        <taxon>Sordariomycetidae</taxon>
        <taxon>Sordariales</taxon>
        <taxon>Lasiosphaeriaceae</taxon>
        <taxon>Cercophora</taxon>
    </lineage>
</organism>